<comment type="caution">
    <text evidence="1">The sequence shown here is derived from an EMBL/GenBank/DDBJ whole genome shotgun (WGS) entry which is preliminary data.</text>
</comment>
<sequence length="46" mass="4896">MMRENLVLPVRATLRLGGALPFGMARAQKTANGDGRDFAPAVGVIR</sequence>
<keyword evidence="2" id="KW-1185">Reference proteome</keyword>
<name>A0A7W6C141_9SPHN</name>
<dbReference type="AlphaFoldDB" id="A0A7W6C141"/>
<evidence type="ECO:0000313" key="2">
    <source>
        <dbReference type="Proteomes" id="UP000561459"/>
    </source>
</evidence>
<dbReference type="Proteomes" id="UP000561459">
    <property type="component" value="Unassembled WGS sequence"/>
</dbReference>
<accession>A0A7W6C141</accession>
<organism evidence="1 2">
    <name type="scientific">Novosphingobium fluoreni</name>
    <dbReference type="NCBI Taxonomy" id="1391222"/>
    <lineage>
        <taxon>Bacteria</taxon>
        <taxon>Pseudomonadati</taxon>
        <taxon>Pseudomonadota</taxon>
        <taxon>Alphaproteobacteria</taxon>
        <taxon>Sphingomonadales</taxon>
        <taxon>Sphingomonadaceae</taxon>
        <taxon>Novosphingobium</taxon>
    </lineage>
</organism>
<reference evidence="1 2" key="1">
    <citation type="submission" date="2020-08" db="EMBL/GenBank/DDBJ databases">
        <title>Genomic Encyclopedia of Type Strains, Phase IV (KMG-IV): sequencing the most valuable type-strain genomes for metagenomic binning, comparative biology and taxonomic classification.</title>
        <authorList>
            <person name="Goeker M."/>
        </authorList>
    </citation>
    <scope>NUCLEOTIDE SEQUENCE [LARGE SCALE GENOMIC DNA]</scope>
    <source>
        <strain evidence="1 2">DSM 27568</strain>
    </source>
</reference>
<protein>
    <submittedName>
        <fullName evidence="1">Uncharacterized protein</fullName>
    </submittedName>
</protein>
<evidence type="ECO:0000313" key="1">
    <source>
        <dbReference type="EMBL" id="MBB3940537.1"/>
    </source>
</evidence>
<gene>
    <name evidence="1" type="ORF">GGR39_002194</name>
</gene>
<proteinExistence type="predicted"/>
<dbReference type="EMBL" id="JACIDY010000005">
    <property type="protein sequence ID" value="MBB3940537.1"/>
    <property type="molecule type" value="Genomic_DNA"/>
</dbReference>